<evidence type="ECO:0000313" key="2">
    <source>
        <dbReference type="EMBL" id="UYV79922.1"/>
    </source>
</evidence>
<dbReference type="InterPro" id="IPR004114">
    <property type="entry name" value="THUMP_dom"/>
</dbReference>
<dbReference type="CDD" id="cd11717">
    <property type="entry name" value="THUMP_THUMPD1_like"/>
    <property type="match status" value="1"/>
</dbReference>
<keyword evidence="3" id="KW-1185">Reference proteome</keyword>
<protein>
    <submittedName>
        <fullName evidence="2">THUMPD1</fullName>
    </submittedName>
</protein>
<name>A0ABY6LI84_9ARAC</name>
<dbReference type="Gene3D" id="3.30.2300.10">
    <property type="entry name" value="THUMP superfamily"/>
    <property type="match status" value="1"/>
</dbReference>
<evidence type="ECO:0000313" key="3">
    <source>
        <dbReference type="Proteomes" id="UP001235939"/>
    </source>
</evidence>
<dbReference type="Proteomes" id="UP001235939">
    <property type="component" value="Chromosome 18"/>
</dbReference>
<feature type="domain" description="THUMP" evidence="1">
    <location>
        <begin position="89"/>
        <end position="165"/>
    </location>
</feature>
<dbReference type="InterPro" id="IPR040183">
    <property type="entry name" value="THUMPD1-like"/>
</dbReference>
<evidence type="ECO:0000259" key="1">
    <source>
        <dbReference type="Pfam" id="PF02926"/>
    </source>
</evidence>
<gene>
    <name evidence="2" type="ORF">LAZ67_18001101</name>
</gene>
<dbReference type="Pfam" id="PF02926">
    <property type="entry name" value="THUMP"/>
    <property type="match status" value="1"/>
</dbReference>
<accession>A0ABY6LI84</accession>
<sequence>MEAVEAPAANGEEDEDIELQLEKFKESLKPEARRFTWLHTGIPGSIFISTKLEDPMQLAHAIMTAPDLEPPQAMIRLIPIAVSCKAFQENIVRAVGELVAKFPSEPALRFRVHIKSRYNSSFSKDSVMEGILEVVRSHHPNWVPTYQNYTHSLLVEVLKTTCCLSFLGDYEELCKYNLVELGKVAKTPAPPDHTT</sequence>
<dbReference type="EMBL" id="CP092880">
    <property type="protein sequence ID" value="UYV79922.1"/>
    <property type="molecule type" value="Genomic_DNA"/>
</dbReference>
<dbReference type="PANTHER" id="PTHR13452:SF10">
    <property type="entry name" value="THUMP DOMAIN-CONTAINING PROTEIN 1"/>
    <property type="match status" value="1"/>
</dbReference>
<dbReference type="PANTHER" id="PTHR13452">
    <property type="entry name" value="THUMP DOMAIN CONTAINING PROTEIN 1-RELATED"/>
    <property type="match status" value="1"/>
</dbReference>
<reference evidence="2 3" key="1">
    <citation type="submission" date="2022-01" db="EMBL/GenBank/DDBJ databases">
        <title>A chromosomal length assembly of Cordylochernes scorpioides.</title>
        <authorList>
            <person name="Zeh D."/>
            <person name="Zeh J."/>
        </authorList>
    </citation>
    <scope>NUCLEOTIDE SEQUENCE [LARGE SCALE GENOMIC DNA]</scope>
    <source>
        <strain evidence="2">IN4F17</strain>
        <tissue evidence="2">Whole Body</tissue>
    </source>
</reference>
<organism evidence="2 3">
    <name type="scientific">Cordylochernes scorpioides</name>
    <dbReference type="NCBI Taxonomy" id="51811"/>
    <lineage>
        <taxon>Eukaryota</taxon>
        <taxon>Metazoa</taxon>
        <taxon>Ecdysozoa</taxon>
        <taxon>Arthropoda</taxon>
        <taxon>Chelicerata</taxon>
        <taxon>Arachnida</taxon>
        <taxon>Pseudoscorpiones</taxon>
        <taxon>Cheliferoidea</taxon>
        <taxon>Chernetidae</taxon>
        <taxon>Cordylochernes</taxon>
    </lineage>
</organism>
<proteinExistence type="predicted"/>
<dbReference type="SUPFAM" id="SSF143437">
    <property type="entry name" value="THUMP domain-like"/>
    <property type="match status" value="1"/>
</dbReference>